<protein>
    <submittedName>
        <fullName evidence="2">Uncharacterized protein</fullName>
    </submittedName>
</protein>
<sequence length="706" mass="77658">MEVERSSKKRKQRSSSETLMGILTRSKYQMYVHCNRSGRVRSHSVHRRKPNSNPEWAERSLPGRELNPEPFDRDDEISRISIKDLRSRRIFSPASAIECCSNMEETAGIEGLDIGFQCKDQNVRDVNPNSSTVVEDCCSYKDYGNGACSDGTKTTESGENDEFQIGFSCKDQGLSGMNPNLSSTVDDCCIDEDDKISAYFDDKTPVETGWIEKFDQGFPCKAQDLVDANPNLSETEGYCRLYNAEQGSGVDGEVSNGFDGLTDECVQTTPPDADIFGKSEVDEIGDNKVECVLQTIDHDMGKPSNGSTCLSDSSVGEAFHMNIARRSDSISKSKLVLNPCSRLKVFKTPNSFSYRRLLPFLMDIAKDNSCASISTILPSKNGQCPKLEKGLEVKPLPPLLASHNQEFSSDKTSADSSPMEPHTVDSGTPQKPVLMPANSSSNGNEPGSTSSEDIIVSQISLDSQKEEALKAEQVISDRPSKLEPAHDNASPIHGTGSPLMSLCSTVNPEFLQREEGSIDVSYHPPIDAKEVRHTSGIEFTADAVSLDQVSSQPETIVPTGNLAVGLAKGILKRNPRGCRGLCTCLNCASFRLHAERAFEFSRNQMQDAEEVALDLIKELSHLRNMLEKSTNGANDHAVVQVNQVQEACRNASKAEELAKTRLSEMHCDLNIHCRITCSQKPRVRFAHYVEEKVIPKEDFSSNGPKE</sequence>
<dbReference type="AlphaFoldDB" id="A0AAP0S0G4"/>
<feature type="region of interest" description="Disordered" evidence="1">
    <location>
        <begin position="39"/>
        <end position="73"/>
    </location>
</feature>
<dbReference type="PANTHER" id="PTHR34461">
    <property type="entry name" value="EXPRESSED PROTEIN"/>
    <property type="match status" value="1"/>
</dbReference>
<dbReference type="EMBL" id="JBBPBK010000003">
    <property type="protein sequence ID" value="KAK9288663.1"/>
    <property type="molecule type" value="Genomic_DNA"/>
</dbReference>
<name>A0AAP0S0G4_LIQFO</name>
<feature type="compositionally biased region" description="Basic and acidic residues" evidence="1">
    <location>
        <begin position="56"/>
        <end position="73"/>
    </location>
</feature>
<dbReference type="Proteomes" id="UP001415857">
    <property type="component" value="Unassembled WGS sequence"/>
</dbReference>
<feature type="compositionally biased region" description="Polar residues" evidence="1">
    <location>
        <begin position="437"/>
        <end position="451"/>
    </location>
</feature>
<evidence type="ECO:0000313" key="3">
    <source>
        <dbReference type="Proteomes" id="UP001415857"/>
    </source>
</evidence>
<feature type="region of interest" description="Disordered" evidence="1">
    <location>
        <begin position="402"/>
        <end position="451"/>
    </location>
</feature>
<gene>
    <name evidence="2" type="ORF">L1049_017124</name>
</gene>
<accession>A0AAP0S0G4</accession>
<proteinExistence type="predicted"/>
<evidence type="ECO:0000313" key="2">
    <source>
        <dbReference type="EMBL" id="KAK9288663.1"/>
    </source>
</evidence>
<keyword evidence="3" id="KW-1185">Reference proteome</keyword>
<dbReference type="PANTHER" id="PTHR34461:SF4">
    <property type="entry name" value="OS01G0101800 PROTEIN"/>
    <property type="match status" value="1"/>
</dbReference>
<evidence type="ECO:0000256" key="1">
    <source>
        <dbReference type="SAM" id="MobiDB-lite"/>
    </source>
</evidence>
<comment type="caution">
    <text evidence="2">The sequence shown here is derived from an EMBL/GenBank/DDBJ whole genome shotgun (WGS) entry which is preliminary data.</text>
</comment>
<feature type="compositionally biased region" description="Basic residues" evidence="1">
    <location>
        <begin position="39"/>
        <end position="50"/>
    </location>
</feature>
<feature type="region of interest" description="Disordered" evidence="1">
    <location>
        <begin position="1"/>
        <end position="20"/>
    </location>
</feature>
<reference evidence="2 3" key="1">
    <citation type="journal article" date="2024" name="Plant J.">
        <title>Genome sequences and population genomics reveal climatic adaptation and genomic divergence between two closely related sweetgum species.</title>
        <authorList>
            <person name="Xu W.Q."/>
            <person name="Ren C.Q."/>
            <person name="Zhang X.Y."/>
            <person name="Comes H.P."/>
            <person name="Liu X.H."/>
            <person name="Li Y.G."/>
            <person name="Kettle C.J."/>
            <person name="Jalonen R."/>
            <person name="Gaisberger H."/>
            <person name="Ma Y.Z."/>
            <person name="Qiu Y.X."/>
        </authorList>
    </citation>
    <scope>NUCLEOTIDE SEQUENCE [LARGE SCALE GENOMIC DNA]</scope>
    <source>
        <strain evidence="2">Hangzhou</strain>
    </source>
</reference>
<organism evidence="2 3">
    <name type="scientific">Liquidambar formosana</name>
    <name type="common">Formosan gum</name>
    <dbReference type="NCBI Taxonomy" id="63359"/>
    <lineage>
        <taxon>Eukaryota</taxon>
        <taxon>Viridiplantae</taxon>
        <taxon>Streptophyta</taxon>
        <taxon>Embryophyta</taxon>
        <taxon>Tracheophyta</taxon>
        <taxon>Spermatophyta</taxon>
        <taxon>Magnoliopsida</taxon>
        <taxon>eudicotyledons</taxon>
        <taxon>Gunneridae</taxon>
        <taxon>Pentapetalae</taxon>
        <taxon>Saxifragales</taxon>
        <taxon>Altingiaceae</taxon>
        <taxon>Liquidambar</taxon>
    </lineage>
</organism>